<evidence type="ECO:0000256" key="2">
    <source>
        <dbReference type="ARBA" id="ARBA00022679"/>
    </source>
</evidence>
<dbReference type="Pfam" id="PF02458">
    <property type="entry name" value="Transferase"/>
    <property type="match status" value="1"/>
</dbReference>
<keyword evidence="2" id="KW-0808">Transferase</keyword>
<evidence type="ECO:0000256" key="3">
    <source>
        <dbReference type="ARBA" id="ARBA00023315"/>
    </source>
</evidence>
<evidence type="ECO:0000256" key="1">
    <source>
        <dbReference type="ARBA" id="ARBA00009861"/>
    </source>
</evidence>
<dbReference type="Gene3D" id="3.30.559.10">
    <property type="entry name" value="Chloramphenicol acetyltransferase-like domain"/>
    <property type="match status" value="2"/>
</dbReference>
<dbReference type="PANTHER" id="PTHR31623:SF25">
    <property type="entry name" value="VINORINE SYNTHASE-LIKE"/>
    <property type="match status" value="1"/>
</dbReference>
<gene>
    <name evidence="4" type="ORF">FSB_LOCUS44453</name>
</gene>
<keyword evidence="3" id="KW-0012">Acyltransferase</keyword>
<dbReference type="GO" id="GO:0016746">
    <property type="term" value="F:acyltransferase activity"/>
    <property type="evidence" value="ECO:0007669"/>
    <property type="project" value="UniProtKB-KW"/>
</dbReference>
<reference evidence="4" key="1">
    <citation type="submission" date="2018-02" db="EMBL/GenBank/DDBJ databases">
        <authorList>
            <person name="Cohen D.B."/>
            <person name="Kent A.D."/>
        </authorList>
    </citation>
    <scope>NUCLEOTIDE SEQUENCE</scope>
</reference>
<dbReference type="InterPro" id="IPR023213">
    <property type="entry name" value="CAT-like_dom_sf"/>
</dbReference>
<organism evidence="4">
    <name type="scientific">Fagus sylvatica</name>
    <name type="common">Beechnut</name>
    <dbReference type="NCBI Taxonomy" id="28930"/>
    <lineage>
        <taxon>Eukaryota</taxon>
        <taxon>Viridiplantae</taxon>
        <taxon>Streptophyta</taxon>
        <taxon>Embryophyta</taxon>
        <taxon>Tracheophyta</taxon>
        <taxon>Spermatophyta</taxon>
        <taxon>Magnoliopsida</taxon>
        <taxon>eudicotyledons</taxon>
        <taxon>Gunneridae</taxon>
        <taxon>Pentapetalae</taxon>
        <taxon>rosids</taxon>
        <taxon>fabids</taxon>
        <taxon>Fagales</taxon>
        <taxon>Fagaceae</taxon>
        <taxon>Fagus</taxon>
    </lineage>
</organism>
<sequence length="438" mass="48885">MVMHVEIISKDIIKPSSPTPHHLRNFKLSFLDQIAPSLYIPIIFFYHSNHGVGSVDPFERSRSLKKSLAETLTRFYPLAGAPINEDFSINCNDKGADYIEARVPCNLSQVVDIPKAQELIQLLPFEPYHSCTEIGKEVLLAVQYNIFECGGVAIAVCVSHKIADGTSAVTFVNAWAGTSRGASEVISPSFDAAIHFPLRDTTGFMPNEAISKENIVTKRFVFNKSSIAALRKEASVAFGPEDRGPSRVEAISAFIWRRFMAMAKAKQGNKKPKLFAAVHAVNLRERMVPQLPVHSFGNLWRFAIATSPVEIEKDCSFSGEDKLRKSIMEINSEYVKKLQDSDGHLDFMKKTSKQLVQGEIEFCNFSSWCWFPYYEVDFGMGKPTWVCSPSIPCKNVVVIMSTKDGDGIETWINMKGEDMAIFEHDTELLSFASSANGE</sequence>
<protein>
    <recommendedName>
        <fullName evidence="5">Vinorine synthase-like</fullName>
    </recommendedName>
</protein>
<evidence type="ECO:0000313" key="4">
    <source>
        <dbReference type="EMBL" id="SPD16571.1"/>
    </source>
</evidence>
<dbReference type="EMBL" id="OIVN01004301">
    <property type="protein sequence ID" value="SPD16571.1"/>
    <property type="molecule type" value="Genomic_DNA"/>
</dbReference>
<comment type="similarity">
    <text evidence="1">Belongs to the plant acyltransferase family.</text>
</comment>
<evidence type="ECO:0008006" key="5">
    <source>
        <dbReference type="Google" id="ProtNLM"/>
    </source>
</evidence>
<dbReference type="AlphaFoldDB" id="A0A2N9HY17"/>
<name>A0A2N9HY17_FAGSY</name>
<proteinExistence type="inferred from homology"/>
<accession>A0A2N9HY17</accession>
<dbReference type="PANTHER" id="PTHR31623">
    <property type="entry name" value="F21J9.9"/>
    <property type="match status" value="1"/>
</dbReference>